<evidence type="ECO:0000256" key="2">
    <source>
        <dbReference type="ARBA" id="ARBA00022723"/>
    </source>
</evidence>
<keyword evidence="3" id="KW-0378">Hydrolase</keyword>
<evidence type="ECO:0000256" key="5">
    <source>
        <dbReference type="ARBA" id="ARBA00023049"/>
    </source>
</evidence>
<dbReference type="Gene3D" id="3.40.390.10">
    <property type="entry name" value="Collagenase (Catalytic Domain)"/>
    <property type="match status" value="1"/>
</dbReference>
<dbReference type="AlphaFoldDB" id="A0A0N4ZLC0"/>
<organism evidence="7 8">
    <name type="scientific">Parastrongyloides trichosuri</name>
    <name type="common">Possum-specific nematode worm</name>
    <dbReference type="NCBI Taxonomy" id="131310"/>
    <lineage>
        <taxon>Eukaryota</taxon>
        <taxon>Metazoa</taxon>
        <taxon>Ecdysozoa</taxon>
        <taxon>Nematoda</taxon>
        <taxon>Chromadorea</taxon>
        <taxon>Rhabditida</taxon>
        <taxon>Tylenchina</taxon>
        <taxon>Panagrolaimomorpha</taxon>
        <taxon>Strongyloidoidea</taxon>
        <taxon>Strongyloididae</taxon>
        <taxon>Parastrongyloides</taxon>
    </lineage>
</organism>
<evidence type="ECO:0000313" key="7">
    <source>
        <dbReference type="Proteomes" id="UP000038045"/>
    </source>
</evidence>
<dbReference type="GO" id="GO:0004222">
    <property type="term" value="F:metalloendopeptidase activity"/>
    <property type="evidence" value="ECO:0007669"/>
    <property type="project" value="InterPro"/>
</dbReference>
<evidence type="ECO:0000313" key="8">
    <source>
        <dbReference type="WBParaSite" id="PTRK_0000907120.1"/>
    </source>
</evidence>
<dbReference type="SUPFAM" id="SSF55486">
    <property type="entry name" value="Metalloproteases ('zincins'), catalytic domain"/>
    <property type="match status" value="1"/>
</dbReference>
<feature type="chain" id="PRO_5005891931" evidence="6">
    <location>
        <begin position="18"/>
        <end position="364"/>
    </location>
</feature>
<name>A0A0N4ZLC0_PARTI</name>
<protein>
    <submittedName>
        <fullName evidence="8">Astacin domain-containing protein</fullName>
    </submittedName>
</protein>
<keyword evidence="2" id="KW-0479">Metal-binding</keyword>
<keyword evidence="7" id="KW-1185">Reference proteome</keyword>
<dbReference type="Proteomes" id="UP000038045">
    <property type="component" value="Unplaced"/>
</dbReference>
<keyword evidence="4" id="KW-0862">Zinc</keyword>
<evidence type="ECO:0000256" key="6">
    <source>
        <dbReference type="SAM" id="SignalP"/>
    </source>
</evidence>
<dbReference type="PANTHER" id="PTHR10127:SF780">
    <property type="entry name" value="METALLOENDOPEPTIDASE"/>
    <property type="match status" value="1"/>
</dbReference>
<keyword evidence="5" id="KW-0482">Metalloprotease</keyword>
<keyword evidence="6" id="KW-0732">Signal</keyword>
<sequence length="364" mass="41658">MCKKLLILFYLFLFGEGSKSVLTIKIGSKDQNENNLLSKKPLSFSNLTTIEYSLSNCTNDTIKKIEKTLKYFDTITCINFTKSSNDNLVSSDKGFNFAESEECYAPNGPTKRQSDHYEYILLNAQCQSTKAPEKKHLFTKYKYNEVDLFNTSFDFLSISMFDPTEYSIDNKTVYTLNNQYFQNVTNKRNLFSLDDLKILNHIYCSDKLKFDCENNGYNLLNNSDKCMCPIYYESTKNCSKINESETGCSNISNTKLTEKNKEIIITFNGKHQCYAEILSNVTNNVTIYISKATIQEPTCTKTYGVEVQYLPDLMAPGIRLCGNHSNIMFDTNSKKIVVSYRGKDENSSLIIAFYANFNSTKTQN</sequence>
<evidence type="ECO:0000256" key="3">
    <source>
        <dbReference type="ARBA" id="ARBA00022801"/>
    </source>
</evidence>
<feature type="signal peptide" evidence="6">
    <location>
        <begin position="1"/>
        <end position="17"/>
    </location>
</feature>
<dbReference type="GO" id="GO:0046872">
    <property type="term" value="F:metal ion binding"/>
    <property type="evidence" value="ECO:0007669"/>
    <property type="project" value="UniProtKB-KW"/>
</dbReference>
<accession>A0A0N4ZLC0</accession>
<dbReference type="WBParaSite" id="PTRK_0000907120.1">
    <property type="protein sequence ID" value="PTRK_0000907120.1"/>
    <property type="gene ID" value="PTRK_0000907120"/>
</dbReference>
<dbReference type="GO" id="GO:0006508">
    <property type="term" value="P:proteolysis"/>
    <property type="evidence" value="ECO:0007669"/>
    <property type="project" value="UniProtKB-KW"/>
</dbReference>
<evidence type="ECO:0000256" key="1">
    <source>
        <dbReference type="ARBA" id="ARBA00022670"/>
    </source>
</evidence>
<reference evidence="8" key="1">
    <citation type="submission" date="2017-02" db="UniProtKB">
        <authorList>
            <consortium name="WormBaseParasite"/>
        </authorList>
    </citation>
    <scope>IDENTIFICATION</scope>
</reference>
<dbReference type="InterPro" id="IPR024079">
    <property type="entry name" value="MetalloPept_cat_dom_sf"/>
</dbReference>
<proteinExistence type="predicted"/>
<evidence type="ECO:0000256" key="4">
    <source>
        <dbReference type="ARBA" id="ARBA00022833"/>
    </source>
</evidence>
<dbReference type="PANTHER" id="PTHR10127">
    <property type="entry name" value="DISCOIDIN, CUB, EGF, LAMININ , AND ZINC METALLOPROTEASE DOMAIN CONTAINING"/>
    <property type="match status" value="1"/>
</dbReference>
<keyword evidence="1" id="KW-0645">Protease</keyword>